<dbReference type="PANTHER" id="PTHR11012">
    <property type="entry name" value="PROTEIN KINASE-LIKE DOMAIN-CONTAINING"/>
    <property type="match status" value="1"/>
</dbReference>
<dbReference type="InterPro" id="IPR004119">
    <property type="entry name" value="EcKL"/>
</dbReference>
<evidence type="ECO:0000313" key="1">
    <source>
        <dbReference type="EMBL" id="RZB40183.1"/>
    </source>
</evidence>
<organism evidence="1 2">
    <name type="scientific">Asbolus verrucosus</name>
    <name type="common">Desert ironclad beetle</name>
    <dbReference type="NCBI Taxonomy" id="1661398"/>
    <lineage>
        <taxon>Eukaryota</taxon>
        <taxon>Metazoa</taxon>
        <taxon>Ecdysozoa</taxon>
        <taxon>Arthropoda</taxon>
        <taxon>Hexapoda</taxon>
        <taxon>Insecta</taxon>
        <taxon>Pterygota</taxon>
        <taxon>Neoptera</taxon>
        <taxon>Endopterygota</taxon>
        <taxon>Coleoptera</taxon>
        <taxon>Polyphaga</taxon>
        <taxon>Cucujiformia</taxon>
        <taxon>Tenebrionidae</taxon>
        <taxon>Pimeliinae</taxon>
        <taxon>Asbolus</taxon>
    </lineage>
</organism>
<dbReference type="OrthoDB" id="190089at2759"/>
<protein>
    <submittedName>
        <fullName evidence="1">EcKinase domain containing protein</fullName>
    </submittedName>
</protein>
<accession>A0A482VAF6</accession>
<keyword evidence="1" id="KW-0808">Transferase</keyword>
<evidence type="ECO:0000313" key="2">
    <source>
        <dbReference type="Proteomes" id="UP000292052"/>
    </source>
</evidence>
<dbReference type="PANTHER" id="PTHR11012:SF30">
    <property type="entry name" value="PROTEIN KINASE-LIKE DOMAIN-CONTAINING"/>
    <property type="match status" value="1"/>
</dbReference>
<proteinExistence type="predicted"/>
<dbReference type="AlphaFoldDB" id="A0A482VAF6"/>
<dbReference type="Proteomes" id="UP000292052">
    <property type="component" value="Unassembled WGS sequence"/>
</dbReference>
<dbReference type="GO" id="GO:0016301">
    <property type="term" value="F:kinase activity"/>
    <property type="evidence" value="ECO:0007669"/>
    <property type="project" value="UniProtKB-KW"/>
</dbReference>
<dbReference type="Pfam" id="PF02958">
    <property type="entry name" value="EcKL"/>
    <property type="match status" value="1"/>
</dbReference>
<reference evidence="1 2" key="1">
    <citation type="submission" date="2017-03" db="EMBL/GenBank/DDBJ databases">
        <title>Genome of the blue death feigning beetle - Asbolus verrucosus.</title>
        <authorList>
            <person name="Rider S.D."/>
        </authorList>
    </citation>
    <scope>NUCLEOTIDE SEQUENCE [LARGE SCALE GENOMIC DNA]</scope>
    <source>
        <strain evidence="1">Butters</strain>
        <tissue evidence="1">Head and leg muscle</tissue>
    </source>
</reference>
<dbReference type="EMBL" id="QDEB01121574">
    <property type="protein sequence ID" value="RZB40183.1"/>
    <property type="molecule type" value="Genomic_DNA"/>
</dbReference>
<keyword evidence="2" id="KW-1185">Reference proteome</keyword>
<keyword evidence="1" id="KW-0418">Kinase</keyword>
<name>A0A482VAF6_ASBVE</name>
<gene>
    <name evidence="1" type="ORF">BDFB_009056</name>
</gene>
<sequence length="109" mass="13078">MMCKYEVSPDNKLLLFNFILKKTENGKKLVDMRLIEWKIIQVVSLVCNLSYSLHSGTWKDVFDNLKEYLKIYYGSFSWFLRKLVSGSEKLFPFEAFKKHWKKYAKFGIF</sequence>
<comment type="caution">
    <text evidence="1">The sequence shown here is derived from an EMBL/GenBank/DDBJ whole genome shotgun (WGS) entry which is preliminary data.</text>
</comment>